<dbReference type="RefSeq" id="WP_218392025.1">
    <property type="nucleotide sequence ID" value="NZ_JAHUZE010000002.1"/>
</dbReference>
<reference evidence="1 2" key="1">
    <citation type="submission" date="2021-05" db="EMBL/GenBank/DDBJ databases">
        <title>Culturable bacteria isolated from Daya Bay.</title>
        <authorList>
            <person name="Zheng W."/>
            <person name="Yu S."/>
            <person name="Huang Y."/>
        </authorList>
    </citation>
    <scope>NUCLEOTIDE SEQUENCE [LARGE SCALE GENOMIC DNA]</scope>
    <source>
        <strain evidence="1 2">DP4N28-5</strain>
    </source>
</reference>
<organism evidence="1 2">
    <name type="scientific">Maritimibacter dapengensis</name>
    <dbReference type="NCBI Taxonomy" id="2836868"/>
    <lineage>
        <taxon>Bacteria</taxon>
        <taxon>Pseudomonadati</taxon>
        <taxon>Pseudomonadota</taxon>
        <taxon>Alphaproteobacteria</taxon>
        <taxon>Rhodobacterales</taxon>
        <taxon>Roseobacteraceae</taxon>
        <taxon>Maritimibacter</taxon>
    </lineage>
</organism>
<dbReference type="Proteomes" id="UP000756530">
    <property type="component" value="Unassembled WGS sequence"/>
</dbReference>
<dbReference type="EMBL" id="JAHUZE010000002">
    <property type="protein sequence ID" value="MBV7378851.1"/>
    <property type="molecule type" value="Genomic_DNA"/>
</dbReference>
<accession>A0ABS6T2W4</accession>
<evidence type="ECO:0008006" key="3">
    <source>
        <dbReference type="Google" id="ProtNLM"/>
    </source>
</evidence>
<keyword evidence="2" id="KW-1185">Reference proteome</keyword>
<evidence type="ECO:0000313" key="1">
    <source>
        <dbReference type="EMBL" id="MBV7378851.1"/>
    </source>
</evidence>
<gene>
    <name evidence="1" type="ORF">KJP28_07915</name>
</gene>
<evidence type="ECO:0000313" key="2">
    <source>
        <dbReference type="Proteomes" id="UP000756530"/>
    </source>
</evidence>
<name>A0ABS6T2W4_9RHOB</name>
<proteinExistence type="predicted"/>
<protein>
    <recommendedName>
        <fullName evidence="3">Glycosyltransferase family 2 protein</fullName>
    </recommendedName>
</protein>
<comment type="caution">
    <text evidence="1">The sequence shown here is derived from an EMBL/GenBank/DDBJ whole genome shotgun (WGS) entry which is preliminary data.</text>
</comment>
<sequence length="212" mass="22889">MYAISLTSIPPRFGQLPQVLGALVGQVVRPDVVFLTIPKRYRRFESRALPALPFGVALIEPEDDPGPIGKLRPAAARYGGDLLICDDDWLYAPDWAAAFLRVRDDHPKAVLAASSWESGRIGRPGRTVPQGFAGVMFPSALARTIPEPPEAAWSVDDVWMAGHLPEVVAVPDARGKMRPLSDPGALQLSPERDAANRAAAALWPDATKVSEP</sequence>